<evidence type="ECO:0000313" key="1">
    <source>
        <dbReference type="EMBL" id="MEE1975393.1"/>
    </source>
</evidence>
<name>A0ABU7IRV5_9FLAO</name>
<comment type="caution">
    <text evidence="1">The sequence shown here is derived from an EMBL/GenBank/DDBJ whole genome shotgun (WGS) entry which is preliminary data.</text>
</comment>
<evidence type="ECO:0000313" key="2">
    <source>
        <dbReference type="Proteomes" id="UP001356308"/>
    </source>
</evidence>
<dbReference type="InterPro" id="IPR047690">
    <property type="entry name" value="IPExxxVDY_fam"/>
</dbReference>
<sequence length="155" mass="18367">MSAVYKIKDDFYDDSFLLVALHSTLEDFAIAYGLNKVLKSRFKRSRKGFELSENRSFPFYEWEDEYNYRYWVLIANHSSKKELVNNNDLFQNESTFSTPRLIPELKEVDYFLKIEEDDDTMVGEEIIKTILGMPRIMAAYEVDTNKLKSKNNLIF</sequence>
<proteinExistence type="predicted"/>
<dbReference type="RefSeq" id="WP_272650218.1">
    <property type="nucleotide sequence ID" value="NZ_JAZDDG010000002.1"/>
</dbReference>
<protein>
    <submittedName>
        <fullName evidence="1">IPExxxVDY family protein</fullName>
    </submittedName>
</protein>
<dbReference type="Proteomes" id="UP001356308">
    <property type="component" value="Unassembled WGS sequence"/>
</dbReference>
<organism evidence="1 2">
    <name type="scientific">Maribacter cobaltidurans</name>
    <dbReference type="NCBI Taxonomy" id="1178778"/>
    <lineage>
        <taxon>Bacteria</taxon>
        <taxon>Pseudomonadati</taxon>
        <taxon>Bacteroidota</taxon>
        <taxon>Flavobacteriia</taxon>
        <taxon>Flavobacteriales</taxon>
        <taxon>Flavobacteriaceae</taxon>
        <taxon>Maribacter</taxon>
    </lineage>
</organism>
<dbReference type="NCBIfam" id="NF033205">
    <property type="entry name" value="IPExxxVDY"/>
    <property type="match status" value="1"/>
</dbReference>
<gene>
    <name evidence="1" type="ORF">V1I91_04900</name>
</gene>
<accession>A0ABU7IRV5</accession>
<keyword evidence="2" id="KW-1185">Reference proteome</keyword>
<reference evidence="1 2" key="1">
    <citation type="submission" date="2024-01" db="EMBL/GenBank/DDBJ databases">
        <title>Maribacter spp. originated from different algae showed divergent polysaccharides utilization ability.</title>
        <authorList>
            <person name="Wang H."/>
            <person name="Wu Y."/>
        </authorList>
    </citation>
    <scope>NUCLEOTIDE SEQUENCE [LARGE SCALE GENOMIC DNA]</scope>
    <source>
        <strain evidence="1 2">PR1</strain>
    </source>
</reference>
<dbReference type="EMBL" id="JAZDDG010000002">
    <property type="protein sequence ID" value="MEE1975393.1"/>
    <property type="molecule type" value="Genomic_DNA"/>
</dbReference>